<keyword evidence="4" id="KW-1185">Reference proteome</keyword>
<dbReference type="GO" id="GO:0005886">
    <property type="term" value="C:plasma membrane"/>
    <property type="evidence" value="ECO:0007669"/>
    <property type="project" value="UniProtKB-SubCell"/>
</dbReference>
<dbReference type="AlphaFoldDB" id="A0A1M5IUS6"/>
<evidence type="ECO:0000313" key="4">
    <source>
        <dbReference type="Proteomes" id="UP000184076"/>
    </source>
</evidence>
<reference evidence="4" key="1">
    <citation type="submission" date="2016-11" db="EMBL/GenBank/DDBJ databases">
        <authorList>
            <person name="Varghese N."/>
            <person name="Submissions S."/>
        </authorList>
    </citation>
    <scope>NUCLEOTIDE SEQUENCE [LARGE SCALE GENOMIC DNA]</scope>
    <source>
        <strain evidence="4">DSM 9756</strain>
    </source>
</reference>
<dbReference type="EMBL" id="FQVB01000061">
    <property type="protein sequence ID" value="SHG32064.1"/>
    <property type="molecule type" value="Genomic_DNA"/>
</dbReference>
<keyword evidence="2" id="KW-0472">Membrane</keyword>
<organism evidence="3 4">
    <name type="scientific">Desulfacinum infernum DSM 9756</name>
    <dbReference type="NCBI Taxonomy" id="1121391"/>
    <lineage>
        <taxon>Bacteria</taxon>
        <taxon>Pseudomonadati</taxon>
        <taxon>Thermodesulfobacteriota</taxon>
        <taxon>Syntrophobacteria</taxon>
        <taxon>Syntrophobacterales</taxon>
        <taxon>Syntrophobacteraceae</taxon>
        <taxon>Desulfacinum</taxon>
    </lineage>
</organism>
<evidence type="ECO:0000256" key="1">
    <source>
        <dbReference type="SAM" id="MobiDB-lite"/>
    </source>
</evidence>
<sequence length="86" mass="9841">MPLKILVLTVIFVLPLVPTFWAIQEIPRRRFRSRRRKIVWFAVAATFPCVGAVLYFLIERRHTVLAPEWGGPPAAPDSDTDGENRP</sequence>
<protein>
    <submittedName>
        <fullName evidence="3">Phospholipase_D-nuclease N-terminal</fullName>
    </submittedName>
</protein>
<keyword evidence="2" id="KW-1133">Transmembrane helix</keyword>
<dbReference type="Proteomes" id="UP000184076">
    <property type="component" value="Unassembled WGS sequence"/>
</dbReference>
<dbReference type="OrthoDB" id="5523983at2"/>
<evidence type="ECO:0000313" key="3">
    <source>
        <dbReference type="EMBL" id="SHG32064.1"/>
    </source>
</evidence>
<evidence type="ECO:0000256" key="2">
    <source>
        <dbReference type="SAM" id="Phobius"/>
    </source>
</evidence>
<dbReference type="RefSeq" id="WP_073042122.1">
    <property type="nucleotide sequence ID" value="NZ_FQVB01000061.1"/>
</dbReference>
<keyword evidence="2" id="KW-0812">Transmembrane</keyword>
<feature type="region of interest" description="Disordered" evidence="1">
    <location>
        <begin position="67"/>
        <end position="86"/>
    </location>
</feature>
<name>A0A1M5IUS6_9BACT</name>
<accession>A0A1M5IUS6</accession>
<feature type="transmembrane region" description="Helical" evidence="2">
    <location>
        <begin position="38"/>
        <end position="58"/>
    </location>
</feature>
<dbReference type="STRING" id="1121391.SAMN02745206_03678"/>
<proteinExistence type="predicted"/>
<gene>
    <name evidence="3" type="ORF">SAMN02745206_03678</name>
</gene>